<sequence>MLAAEPIVELLLTLGLILLAMSSLNLLGLMLARLLMPARRLLATAPTGSPLPTVLVQLPLFNEGELVDRVLEAVMALDWPRDRLQIQVLDDSTDEFSLSLSQRAVAKLRREGVQIELLHRIKRTAFKAGALAAGLERSDAEFVAIFDADFMPPSDFLRKIIDPLLAQPDLAYVQARWAHINRDDSLLTRTQARLLDSHFQVEQEARWRLGLPVPFNGTCGVWRRRAIEDAGGWQGDTLTEDLDLSLRARLRGWRSLFMKDLPVPGVLPVSVRAWRTQQFRWTKGFAQCFVKLLPMIWASPVLPRWQKVMISFQLGQPLAFLIGAVCVVLGLPFIAGAAIPGEVLSRVAILTSMLGFAAPIGFLTLSGIRSGARATATEVFGALFLTTGLLLSNARAGLEALLGYRSPFVRTPKGAVTVGPRRMVRWPNGLLELSAGLGLLGFALMEQPVTVIYLVMVIGGLLGVGTLQFLDGRALSKQTGAGS</sequence>
<dbReference type="FunFam" id="3.90.550.10:FF:000057">
    <property type="entry name" value="Glycosyltransferase-like protein, family 2"/>
    <property type="match status" value="1"/>
</dbReference>
<dbReference type="Pfam" id="PF13641">
    <property type="entry name" value="Glyco_tranf_2_3"/>
    <property type="match status" value="1"/>
</dbReference>
<evidence type="ECO:0000256" key="4">
    <source>
        <dbReference type="ARBA" id="ARBA00022692"/>
    </source>
</evidence>
<dbReference type="Proteomes" id="UP000198816">
    <property type="component" value="Unassembled WGS sequence"/>
</dbReference>
<evidence type="ECO:0000313" key="11">
    <source>
        <dbReference type="Proteomes" id="UP000198816"/>
    </source>
</evidence>
<feature type="transmembrane region" description="Helical" evidence="9">
    <location>
        <begin position="451"/>
        <end position="470"/>
    </location>
</feature>
<accession>A0A1H3CR10</accession>
<dbReference type="AlphaFoldDB" id="A0A1H3CR10"/>
<protein>
    <submittedName>
        <fullName evidence="10">Glycosyltransferase, catalytic subunit of cellulose synthase and poly-beta-1,6-N-acetylglucosamine synthase</fullName>
    </submittedName>
</protein>
<evidence type="ECO:0000256" key="5">
    <source>
        <dbReference type="ARBA" id="ARBA00022989"/>
    </source>
</evidence>
<evidence type="ECO:0000256" key="2">
    <source>
        <dbReference type="ARBA" id="ARBA00022676"/>
    </source>
</evidence>
<dbReference type="GO" id="GO:0016757">
    <property type="term" value="F:glycosyltransferase activity"/>
    <property type="evidence" value="ECO:0007669"/>
    <property type="project" value="UniProtKB-KW"/>
</dbReference>
<keyword evidence="6" id="KW-0333">Golgi apparatus</keyword>
<dbReference type="OrthoDB" id="9806824at2"/>
<dbReference type="PANTHER" id="PTHR32044:SF80">
    <property type="entry name" value="XYLOGLUCAN GLYCOSYLTRANSFERASE 2-RELATED"/>
    <property type="match status" value="1"/>
</dbReference>
<evidence type="ECO:0000256" key="7">
    <source>
        <dbReference type="ARBA" id="ARBA00023136"/>
    </source>
</evidence>
<keyword evidence="4 9" id="KW-0812">Transmembrane</keyword>
<evidence type="ECO:0000256" key="9">
    <source>
        <dbReference type="SAM" id="Phobius"/>
    </source>
</evidence>
<dbReference type="STRING" id="1058.SAMN05421783_1376"/>
<feature type="transmembrane region" description="Helical" evidence="9">
    <location>
        <begin position="12"/>
        <end position="32"/>
    </location>
</feature>
<feature type="transmembrane region" description="Helical" evidence="9">
    <location>
        <begin position="347"/>
        <end position="368"/>
    </location>
</feature>
<feature type="transmembrane region" description="Helical" evidence="9">
    <location>
        <begin position="380"/>
        <end position="402"/>
    </location>
</feature>
<evidence type="ECO:0000313" key="10">
    <source>
        <dbReference type="EMBL" id="SDX56672.1"/>
    </source>
</evidence>
<reference evidence="11" key="1">
    <citation type="submission" date="2016-10" db="EMBL/GenBank/DDBJ databases">
        <authorList>
            <person name="Varghese N."/>
            <person name="Submissions S."/>
        </authorList>
    </citation>
    <scope>NUCLEOTIDE SEQUENCE [LARGE SCALE GENOMIC DNA]</scope>
    <source>
        <strain evidence="11">DSM 217</strain>
    </source>
</reference>
<keyword evidence="2" id="KW-0328">Glycosyltransferase</keyword>
<proteinExistence type="predicted"/>
<comment type="subcellular location">
    <subcellularLocation>
        <location evidence="1">Golgi apparatus membrane</location>
        <topology evidence="1">Multi-pass membrane protein</topology>
    </subcellularLocation>
</comment>
<keyword evidence="5 9" id="KW-1133">Transmembrane helix</keyword>
<evidence type="ECO:0000256" key="1">
    <source>
        <dbReference type="ARBA" id="ARBA00004653"/>
    </source>
</evidence>
<dbReference type="SUPFAM" id="SSF53448">
    <property type="entry name" value="Nucleotide-diphospho-sugar transferases"/>
    <property type="match status" value="1"/>
</dbReference>
<dbReference type="PANTHER" id="PTHR32044">
    <property type="entry name" value="GLUCOMANNAN 4-BETA-MANNOSYLTRANSFERASE 9"/>
    <property type="match status" value="1"/>
</dbReference>
<organism evidence="10 11">
    <name type="scientific">Thiocapsa roseopersicina</name>
    <dbReference type="NCBI Taxonomy" id="1058"/>
    <lineage>
        <taxon>Bacteria</taxon>
        <taxon>Pseudomonadati</taxon>
        <taxon>Pseudomonadota</taxon>
        <taxon>Gammaproteobacteria</taxon>
        <taxon>Chromatiales</taxon>
        <taxon>Chromatiaceae</taxon>
        <taxon>Thiocapsa</taxon>
    </lineage>
</organism>
<dbReference type="EMBL" id="FNNZ01000037">
    <property type="protein sequence ID" value="SDX56672.1"/>
    <property type="molecule type" value="Genomic_DNA"/>
</dbReference>
<dbReference type="InterPro" id="IPR029044">
    <property type="entry name" value="Nucleotide-diphossugar_trans"/>
</dbReference>
<keyword evidence="7 9" id="KW-0472">Membrane</keyword>
<dbReference type="RefSeq" id="WP_093037916.1">
    <property type="nucleotide sequence ID" value="NZ_FNNZ01000037.1"/>
</dbReference>
<dbReference type="Gene3D" id="3.90.550.10">
    <property type="entry name" value="Spore Coat Polysaccharide Biosynthesis Protein SpsA, Chain A"/>
    <property type="match status" value="1"/>
</dbReference>
<name>A0A1H3CR10_THIRO</name>
<gene>
    <name evidence="10" type="ORF">SAMN05421783_1376</name>
</gene>
<keyword evidence="8" id="KW-0961">Cell wall biogenesis/degradation</keyword>
<evidence type="ECO:0000256" key="8">
    <source>
        <dbReference type="ARBA" id="ARBA00023316"/>
    </source>
</evidence>
<dbReference type="GO" id="GO:0071555">
    <property type="term" value="P:cell wall organization"/>
    <property type="evidence" value="ECO:0007669"/>
    <property type="project" value="UniProtKB-KW"/>
</dbReference>
<keyword evidence="3 10" id="KW-0808">Transferase</keyword>
<feature type="transmembrane region" description="Helical" evidence="9">
    <location>
        <begin position="314"/>
        <end position="335"/>
    </location>
</feature>
<evidence type="ECO:0000256" key="6">
    <source>
        <dbReference type="ARBA" id="ARBA00023034"/>
    </source>
</evidence>
<keyword evidence="11" id="KW-1185">Reference proteome</keyword>
<evidence type="ECO:0000256" key="3">
    <source>
        <dbReference type="ARBA" id="ARBA00022679"/>
    </source>
</evidence>